<dbReference type="RefSeq" id="WP_011194629.1">
    <property type="nucleotide sequence ID" value="NC_006177.1"/>
</dbReference>
<keyword evidence="3" id="KW-1185">Reference proteome</keyword>
<dbReference type="EMBL" id="AP006840">
    <property type="protein sequence ID" value="BAD39480.1"/>
    <property type="molecule type" value="Genomic_DNA"/>
</dbReference>
<evidence type="ECO:0000256" key="1">
    <source>
        <dbReference type="SAM" id="SignalP"/>
    </source>
</evidence>
<dbReference type="SUPFAM" id="SSF48452">
    <property type="entry name" value="TPR-like"/>
    <property type="match status" value="1"/>
</dbReference>
<dbReference type="KEGG" id="sth:STH495"/>
<sequence>MRRWLVVLGMVLALLAGCAREEPTAEAAAGAALRFMEALAGGDAGQVWGALTAEARRRMDSGAVASYLADHTVRFEAVGAARELEPGVMRVAVRGVTVRDPGRAVEWSEWSLTLRWEEDRWAVAWAGPLFEPALTAYHNTRYHEQLNLARDIVAIDPYHYRGHLELHYAFRGLGRIRQAEYALNTAWERASAAEKADVMAARARFKLALGAPADALDLAREALDLARPYAPGTYSPSWQAETLVLAAQAALALGDVDAAQALAEEAAAVDADNAAVAVFRYQLAAGGRPQQESTR</sequence>
<evidence type="ECO:0008006" key="4">
    <source>
        <dbReference type="Google" id="ProtNLM"/>
    </source>
</evidence>
<organism evidence="2 3">
    <name type="scientific">Symbiobacterium thermophilum (strain DSM 24528 / JCM 14929 / IAM 14863 / T)</name>
    <dbReference type="NCBI Taxonomy" id="292459"/>
    <lineage>
        <taxon>Bacteria</taxon>
        <taxon>Bacillati</taxon>
        <taxon>Bacillota</taxon>
        <taxon>Clostridia</taxon>
        <taxon>Eubacteriales</taxon>
        <taxon>Symbiobacteriaceae</taxon>
        <taxon>Symbiobacterium</taxon>
    </lineage>
</organism>
<dbReference type="STRING" id="292459.STH495"/>
<dbReference type="Proteomes" id="UP000000417">
    <property type="component" value="Chromosome"/>
</dbReference>
<evidence type="ECO:0000313" key="2">
    <source>
        <dbReference type="EMBL" id="BAD39480.1"/>
    </source>
</evidence>
<dbReference type="AlphaFoldDB" id="Q67S63"/>
<reference evidence="2 3" key="1">
    <citation type="journal article" date="2004" name="Nucleic Acids Res.">
        <title>Genome sequence of Symbiobacterium thermophilum, an uncultivable bacterium that depends on microbial commensalism.</title>
        <authorList>
            <person name="Ueda K."/>
            <person name="Yamashita A."/>
            <person name="Ishikawa J."/>
            <person name="Shimada M."/>
            <person name="Watsuji T."/>
            <person name="Morimura K."/>
            <person name="Ikeda H."/>
            <person name="Hattori M."/>
            <person name="Beppu T."/>
        </authorList>
    </citation>
    <scope>NUCLEOTIDE SEQUENCE [LARGE SCALE GENOMIC DNA]</scope>
    <source>
        <strain evidence="3">T / IAM 14863</strain>
    </source>
</reference>
<dbReference type="Gene3D" id="1.25.40.10">
    <property type="entry name" value="Tetratricopeptide repeat domain"/>
    <property type="match status" value="1"/>
</dbReference>
<keyword evidence="1" id="KW-0732">Signal</keyword>
<feature type="signal peptide" evidence="1">
    <location>
        <begin position="1"/>
        <end position="21"/>
    </location>
</feature>
<dbReference type="HOGENOM" id="CLU_943107_0_0_9"/>
<protein>
    <recommendedName>
        <fullName evidence="4">Lipoprotein</fullName>
    </recommendedName>
</protein>
<evidence type="ECO:0000313" key="3">
    <source>
        <dbReference type="Proteomes" id="UP000000417"/>
    </source>
</evidence>
<dbReference type="PROSITE" id="PS51257">
    <property type="entry name" value="PROKAR_LIPOPROTEIN"/>
    <property type="match status" value="1"/>
</dbReference>
<feature type="chain" id="PRO_5038564246" description="Lipoprotein" evidence="1">
    <location>
        <begin position="22"/>
        <end position="295"/>
    </location>
</feature>
<dbReference type="InterPro" id="IPR011990">
    <property type="entry name" value="TPR-like_helical_dom_sf"/>
</dbReference>
<accession>Q67S63</accession>
<proteinExistence type="predicted"/>
<gene>
    <name evidence="2" type="ordered locus">STH495</name>
</gene>
<name>Q67S63_SYMTH</name>